<keyword evidence="8" id="KW-0449">Lipoprotein</keyword>
<dbReference type="SFLD" id="SFLDG01129">
    <property type="entry name" value="C1.5:_HAD__Beta-PGM__Phosphata"/>
    <property type="match status" value="1"/>
</dbReference>
<dbReference type="InterPro" id="IPR001640">
    <property type="entry name" value="Lgt"/>
</dbReference>
<comment type="similarity">
    <text evidence="1 7">Belongs to the Lgt family.</text>
</comment>
<dbReference type="InterPro" id="IPR006439">
    <property type="entry name" value="HAD-SF_hydro_IA"/>
</dbReference>
<keyword evidence="8" id="KW-0328">Glycosyltransferase</keyword>
<dbReference type="SUPFAM" id="SSF56784">
    <property type="entry name" value="HAD-like"/>
    <property type="match status" value="1"/>
</dbReference>
<dbReference type="GO" id="GO:0005886">
    <property type="term" value="C:plasma membrane"/>
    <property type="evidence" value="ECO:0007669"/>
    <property type="project" value="UniProtKB-SubCell"/>
</dbReference>
<dbReference type="InterPro" id="IPR036412">
    <property type="entry name" value="HAD-like_sf"/>
</dbReference>
<evidence type="ECO:0000313" key="9">
    <source>
        <dbReference type="Proteomes" id="UP000434036"/>
    </source>
</evidence>
<feature type="transmembrane region" description="Helical" evidence="7">
    <location>
        <begin position="116"/>
        <end position="134"/>
    </location>
</feature>
<evidence type="ECO:0000256" key="7">
    <source>
        <dbReference type="HAMAP-Rule" id="MF_01147"/>
    </source>
</evidence>
<evidence type="ECO:0000256" key="1">
    <source>
        <dbReference type="ARBA" id="ARBA00007150"/>
    </source>
</evidence>
<comment type="pathway">
    <text evidence="7">Protein modification; lipoprotein biosynthesis (diacylglyceryl transfer).</text>
</comment>
<evidence type="ECO:0000256" key="2">
    <source>
        <dbReference type="ARBA" id="ARBA00022475"/>
    </source>
</evidence>
<comment type="subcellular location">
    <subcellularLocation>
        <location evidence="7">Cell membrane</location>
        <topology evidence="7">Multi-pass membrane protein</topology>
    </subcellularLocation>
</comment>
<proteinExistence type="inferred from homology"/>
<dbReference type="PROSITE" id="PS01311">
    <property type="entry name" value="LGT"/>
    <property type="match status" value="1"/>
</dbReference>
<dbReference type="NCBIfam" id="TIGR00544">
    <property type="entry name" value="lgt"/>
    <property type="match status" value="1"/>
</dbReference>
<dbReference type="HAMAP" id="MF_01147">
    <property type="entry name" value="Lgt"/>
    <property type="match status" value="1"/>
</dbReference>
<feature type="transmembrane region" description="Helical" evidence="7">
    <location>
        <begin position="49"/>
        <end position="72"/>
    </location>
</feature>
<keyword evidence="2 7" id="KW-1003">Cell membrane</keyword>
<keyword evidence="9" id="KW-1185">Reference proteome</keyword>
<comment type="function">
    <text evidence="7">Catalyzes the transfer of the diacylglyceryl group from phosphatidylglycerol to the sulfhydryl group of the N-terminal cysteine of a prolipoprotein, the first step in the formation of mature lipoproteins.</text>
</comment>
<sequence length="489" mass="56345">MSLFPDTKTFMTIGPLHIAWYAVIILSAAFLTYYLCLRKFRKMGYEDEIFENFFLMMLPTAIIGARIWYVIFEWRQYVDNPIRVFYIWEGGLAIHGGIIAAVLLGWYYFRKRCINGLRIMDVVFPYLLIAQAIGRWGNFMNQEAYGGAVSAQFMSHFPAFIKDQMFIMGEYHHPTFLYESIGNIVGFILIYFVYRKYGRRKRGDLTFAYLAWYGLVRFFVEGFRTDSLMMGNIRVAQLVSILGIIIGLLGIAGVWDKLFQNFYPFKKQKPAVIFDLDGTLLDTEALIFASFRHVFSKYKPGYELSLKELKSFLGPTLKASFEKYFDPSMSEELIQAYREYNVAHHDELVKPFPGAKETLQYLKEQEYPIAIASNKIKETVVRGITHCGLAEYIDVIIGCDQICDPKPSPQCILEACKELYCSHDDVIYVGDSITDIQAAKNMAAYSVAVLFDEENADNLLAEKPCRTIHHLKELIDIVKEDHEWSDATI</sequence>
<dbReference type="Proteomes" id="UP000434036">
    <property type="component" value="Unassembled WGS sequence"/>
</dbReference>
<dbReference type="InterPro" id="IPR041492">
    <property type="entry name" value="HAD_2"/>
</dbReference>
<dbReference type="InterPro" id="IPR023214">
    <property type="entry name" value="HAD_sf"/>
</dbReference>
<dbReference type="Pfam" id="PF13419">
    <property type="entry name" value="HAD_2"/>
    <property type="match status" value="1"/>
</dbReference>
<dbReference type="Gene3D" id="1.10.150.240">
    <property type="entry name" value="Putative phosphatase, domain 2"/>
    <property type="match status" value="1"/>
</dbReference>
<evidence type="ECO:0000256" key="3">
    <source>
        <dbReference type="ARBA" id="ARBA00022679"/>
    </source>
</evidence>
<keyword evidence="5 7" id="KW-1133">Transmembrane helix</keyword>
<dbReference type="EMBL" id="WUUQ01000001">
    <property type="protein sequence ID" value="MXQ72800.1"/>
    <property type="molecule type" value="Genomic_DNA"/>
</dbReference>
<dbReference type="EC" id="2.5.1.145" evidence="7"/>
<organism evidence="8 9">
    <name type="scientific">Copranaerobaculum intestinale</name>
    <dbReference type="NCBI Taxonomy" id="2692629"/>
    <lineage>
        <taxon>Bacteria</taxon>
        <taxon>Bacillati</taxon>
        <taxon>Bacillota</taxon>
        <taxon>Erysipelotrichia</taxon>
        <taxon>Erysipelotrichales</taxon>
        <taxon>Erysipelotrichaceae</taxon>
        <taxon>Copranaerobaculum</taxon>
    </lineage>
</organism>
<dbReference type="Pfam" id="PF01790">
    <property type="entry name" value="LGT"/>
    <property type="match status" value="1"/>
</dbReference>
<comment type="catalytic activity">
    <reaction evidence="7">
        <text>L-cysteinyl-[prolipoprotein] + a 1,2-diacyl-sn-glycero-3-phospho-(1'-sn-glycerol) = an S-1,2-diacyl-sn-glyceryl-L-cysteinyl-[prolipoprotein] + sn-glycerol 1-phosphate + H(+)</text>
        <dbReference type="Rhea" id="RHEA:56712"/>
        <dbReference type="Rhea" id="RHEA-COMP:14679"/>
        <dbReference type="Rhea" id="RHEA-COMP:14680"/>
        <dbReference type="ChEBI" id="CHEBI:15378"/>
        <dbReference type="ChEBI" id="CHEBI:29950"/>
        <dbReference type="ChEBI" id="CHEBI:57685"/>
        <dbReference type="ChEBI" id="CHEBI:64716"/>
        <dbReference type="ChEBI" id="CHEBI:140658"/>
        <dbReference type="EC" id="2.5.1.145"/>
    </reaction>
</comment>
<dbReference type="PANTHER" id="PTHR30589">
    <property type="entry name" value="PROLIPOPROTEIN DIACYLGLYCERYL TRANSFERASE"/>
    <property type="match status" value="1"/>
</dbReference>
<dbReference type="RefSeq" id="WP_160624280.1">
    <property type="nucleotide sequence ID" value="NZ_WUUQ01000001.1"/>
</dbReference>
<feature type="transmembrane region" description="Helical" evidence="7">
    <location>
        <begin position="235"/>
        <end position="255"/>
    </location>
</feature>
<dbReference type="InterPro" id="IPR023198">
    <property type="entry name" value="PGP-like_dom2"/>
</dbReference>
<keyword evidence="4 7" id="KW-0812">Transmembrane</keyword>
<dbReference type="PRINTS" id="PR00413">
    <property type="entry name" value="HADHALOGNASE"/>
</dbReference>
<dbReference type="Gene3D" id="3.40.50.1000">
    <property type="entry name" value="HAD superfamily/HAD-like"/>
    <property type="match status" value="1"/>
</dbReference>
<feature type="transmembrane region" description="Helical" evidence="7">
    <location>
        <begin position="18"/>
        <end position="37"/>
    </location>
</feature>
<dbReference type="GO" id="GO:0042158">
    <property type="term" value="P:lipoprotein biosynthetic process"/>
    <property type="evidence" value="ECO:0007669"/>
    <property type="project" value="UniProtKB-UniRule"/>
</dbReference>
<evidence type="ECO:0000256" key="6">
    <source>
        <dbReference type="ARBA" id="ARBA00023136"/>
    </source>
</evidence>
<keyword evidence="3 7" id="KW-0808">Transferase</keyword>
<gene>
    <name evidence="7" type="primary">lgt</name>
    <name evidence="8" type="ORF">GSF08_02415</name>
</gene>
<accession>A0A6N8U4B0</accession>
<evidence type="ECO:0000256" key="5">
    <source>
        <dbReference type="ARBA" id="ARBA00022989"/>
    </source>
</evidence>
<reference evidence="8 9" key="1">
    <citation type="submission" date="2019-12" db="EMBL/GenBank/DDBJ databases">
        <authorList>
            <person name="Yang R."/>
        </authorList>
    </citation>
    <scope>NUCLEOTIDE SEQUENCE [LARGE SCALE GENOMIC DNA]</scope>
    <source>
        <strain evidence="8 9">DONG20-135</strain>
    </source>
</reference>
<dbReference type="UniPathway" id="UPA00664"/>
<dbReference type="NCBIfam" id="TIGR01662">
    <property type="entry name" value="HAD-SF-IIIA"/>
    <property type="match status" value="1"/>
</dbReference>
<comment type="caution">
    <text evidence="8">The sequence shown here is derived from an EMBL/GenBank/DDBJ whole genome shotgun (WGS) entry which is preliminary data.</text>
</comment>
<evidence type="ECO:0000256" key="4">
    <source>
        <dbReference type="ARBA" id="ARBA00022692"/>
    </source>
</evidence>
<protein>
    <recommendedName>
        <fullName evidence="7">Phosphatidylglycerol--prolipoprotein diacylglyceryl transferase</fullName>
        <ecNumber evidence="7">2.5.1.145</ecNumber>
    </recommendedName>
</protein>
<feature type="transmembrane region" description="Helical" evidence="7">
    <location>
        <begin position="175"/>
        <end position="194"/>
    </location>
</feature>
<reference evidence="8 9" key="2">
    <citation type="submission" date="2020-01" db="EMBL/GenBank/DDBJ databases">
        <title>Clostridiaceae sp. nov. isolated from the gut of human by culturomics.</title>
        <authorList>
            <person name="Chang Y."/>
        </authorList>
    </citation>
    <scope>NUCLEOTIDE SEQUENCE [LARGE SCALE GENOMIC DNA]</scope>
    <source>
        <strain evidence="8 9">DONG20-135</strain>
    </source>
</reference>
<name>A0A6N8U4B0_9FIRM</name>
<feature type="transmembrane region" description="Helical" evidence="7">
    <location>
        <begin position="84"/>
        <end position="109"/>
    </location>
</feature>
<dbReference type="InterPro" id="IPR006549">
    <property type="entry name" value="HAD-SF_hydro_IIIA"/>
</dbReference>
<dbReference type="AlphaFoldDB" id="A0A6N8U4B0"/>
<dbReference type="SFLD" id="SFLDG01135">
    <property type="entry name" value="C1.5.6:_HAD__Beta-PGM__Phospha"/>
    <property type="match status" value="1"/>
</dbReference>
<dbReference type="GO" id="GO:0008961">
    <property type="term" value="F:phosphatidylglycerol-prolipoprotein diacylglyceryl transferase activity"/>
    <property type="evidence" value="ECO:0007669"/>
    <property type="project" value="UniProtKB-UniRule"/>
</dbReference>
<dbReference type="PANTHER" id="PTHR30589:SF0">
    <property type="entry name" value="PHOSPHATIDYLGLYCEROL--PROLIPOPROTEIN DIACYLGLYCERYL TRANSFERASE"/>
    <property type="match status" value="1"/>
</dbReference>
<evidence type="ECO:0000313" key="8">
    <source>
        <dbReference type="EMBL" id="MXQ72800.1"/>
    </source>
</evidence>
<feature type="binding site" evidence="7">
    <location>
        <position position="135"/>
    </location>
    <ligand>
        <name>a 1,2-diacyl-sn-glycero-3-phospho-(1'-sn-glycerol)</name>
        <dbReference type="ChEBI" id="CHEBI:64716"/>
    </ligand>
</feature>
<dbReference type="SFLD" id="SFLDS00003">
    <property type="entry name" value="Haloacid_Dehalogenase"/>
    <property type="match status" value="1"/>
</dbReference>
<dbReference type="NCBIfam" id="TIGR01549">
    <property type="entry name" value="HAD-SF-IA-v1"/>
    <property type="match status" value="1"/>
</dbReference>
<keyword evidence="6 7" id="KW-0472">Membrane</keyword>